<accession>A0A8S1LEX8</accession>
<evidence type="ECO:0000256" key="1">
    <source>
        <dbReference type="SAM" id="Phobius"/>
    </source>
</evidence>
<keyword evidence="3" id="KW-1185">Reference proteome</keyword>
<feature type="transmembrane region" description="Helical" evidence="1">
    <location>
        <begin position="12"/>
        <end position="29"/>
    </location>
</feature>
<keyword evidence="1" id="KW-0472">Membrane</keyword>
<proteinExistence type="predicted"/>
<feature type="transmembrane region" description="Helical" evidence="1">
    <location>
        <begin position="77"/>
        <end position="102"/>
    </location>
</feature>
<evidence type="ECO:0000313" key="2">
    <source>
        <dbReference type="EMBL" id="CAD8064133.1"/>
    </source>
</evidence>
<dbReference type="EMBL" id="CAJJDM010000034">
    <property type="protein sequence ID" value="CAD8064133.1"/>
    <property type="molecule type" value="Genomic_DNA"/>
</dbReference>
<gene>
    <name evidence="2" type="ORF">PPRIM_AZ9-3.1.T0350313</name>
</gene>
<keyword evidence="1" id="KW-1133">Transmembrane helix</keyword>
<protein>
    <recommendedName>
        <fullName evidence="4">Transmembrane protein</fullName>
    </recommendedName>
</protein>
<dbReference type="OMA" id="LHIVYQN"/>
<dbReference type="AlphaFoldDB" id="A0A8S1LEX8"/>
<organism evidence="2 3">
    <name type="scientific">Paramecium primaurelia</name>
    <dbReference type="NCBI Taxonomy" id="5886"/>
    <lineage>
        <taxon>Eukaryota</taxon>
        <taxon>Sar</taxon>
        <taxon>Alveolata</taxon>
        <taxon>Ciliophora</taxon>
        <taxon>Intramacronucleata</taxon>
        <taxon>Oligohymenophorea</taxon>
        <taxon>Peniculida</taxon>
        <taxon>Parameciidae</taxon>
        <taxon>Paramecium</taxon>
    </lineage>
</organism>
<evidence type="ECO:0000313" key="3">
    <source>
        <dbReference type="Proteomes" id="UP000688137"/>
    </source>
</evidence>
<dbReference type="Proteomes" id="UP000688137">
    <property type="component" value="Unassembled WGS sequence"/>
</dbReference>
<evidence type="ECO:0008006" key="4">
    <source>
        <dbReference type="Google" id="ProtNLM"/>
    </source>
</evidence>
<reference evidence="2" key="1">
    <citation type="submission" date="2021-01" db="EMBL/GenBank/DDBJ databases">
        <authorList>
            <consortium name="Genoscope - CEA"/>
            <person name="William W."/>
        </authorList>
    </citation>
    <scope>NUCLEOTIDE SEQUENCE</scope>
</reference>
<name>A0A8S1LEX8_PARPR</name>
<comment type="caution">
    <text evidence="2">The sequence shown here is derived from an EMBL/GenBank/DDBJ whole genome shotgun (WGS) entry which is preliminary data.</text>
</comment>
<keyword evidence="1" id="KW-0812">Transmembrane</keyword>
<feature type="transmembrane region" description="Helical" evidence="1">
    <location>
        <begin position="114"/>
        <end position="137"/>
    </location>
</feature>
<sequence>MLFVIIKNTFYFYILIHSLFSLLSLLICLDNDIDHFEIQCPRLSNQIKEFIAGIFKPFLPEVIEFLVGKILMQDLRIVNALIFSGILEVVLAILGGFYYVMVETPKPIQKSLRIIAKLLFFLGLIFWIFIYCSGIGLRKLLEIVHIVYQNPQNVENYSNDLSEFIQKRQEEILEYYF</sequence>